<sequence length="278" mass="29434">MSTTFENATTQSVDVNGTKFVFREVGRKGGTPVVLLHHLTAVLEDWDPRIVDGLAGKHHVIAFDNRGVGGSGGSTPKTVEEMARDAATFIAALGFSKVDLLGFSLGGFVAQLIAQQQPGLVRKIVLAGTGPAGGEGIANVGAVLQDAFGKAGATNKHPKQFLFFTQTKNGQAAAEDFLRRLKERTKDLDTPVSNETIQAQIAAIGAWGQGDATALGTVQHPVLVVNGDDDVMVPSFNSFELARRLPNAQLSIFPDAGHGGIFQYHAAFVQQTLAFLEQ</sequence>
<evidence type="ECO:0000313" key="2">
    <source>
        <dbReference type="EMBL" id="SHN78389.1"/>
    </source>
</evidence>
<dbReference type="RefSeq" id="WP_083587634.1">
    <property type="nucleotide sequence ID" value="NZ_LT670849.1"/>
</dbReference>
<proteinExistence type="predicted"/>
<dbReference type="EMBL" id="LT670849">
    <property type="protein sequence ID" value="SHN78389.1"/>
    <property type="molecule type" value="Genomic_DNA"/>
</dbReference>
<dbReference type="SUPFAM" id="SSF53474">
    <property type="entry name" value="alpha/beta-Hydrolases"/>
    <property type="match status" value="1"/>
</dbReference>
<dbReference type="Gene3D" id="3.40.50.1820">
    <property type="entry name" value="alpha/beta hydrolase"/>
    <property type="match status" value="1"/>
</dbReference>
<dbReference type="AlphaFoldDB" id="A0A1M7U5T0"/>
<dbReference type="Proteomes" id="UP000184096">
    <property type="component" value="Chromosome I"/>
</dbReference>
<protein>
    <submittedName>
        <fullName evidence="2">Pimeloyl-ACP methyl ester carboxylesterase</fullName>
    </submittedName>
</protein>
<organism evidence="2 3">
    <name type="scientific">Bradyrhizobium erythrophlei</name>
    <dbReference type="NCBI Taxonomy" id="1437360"/>
    <lineage>
        <taxon>Bacteria</taxon>
        <taxon>Pseudomonadati</taxon>
        <taxon>Pseudomonadota</taxon>
        <taxon>Alphaproteobacteria</taxon>
        <taxon>Hyphomicrobiales</taxon>
        <taxon>Nitrobacteraceae</taxon>
        <taxon>Bradyrhizobium</taxon>
    </lineage>
</organism>
<dbReference type="PANTHER" id="PTHR43433:SF5">
    <property type="entry name" value="AB HYDROLASE-1 DOMAIN-CONTAINING PROTEIN"/>
    <property type="match status" value="1"/>
</dbReference>
<dbReference type="OrthoDB" id="7958481at2"/>
<name>A0A1M7U5T0_9BRAD</name>
<keyword evidence="3" id="KW-1185">Reference proteome</keyword>
<dbReference type="Pfam" id="PF00561">
    <property type="entry name" value="Abhydrolase_1"/>
    <property type="match status" value="1"/>
</dbReference>
<evidence type="ECO:0000313" key="3">
    <source>
        <dbReference type="Proteomes" id="UP000184096"/>
    </source>
</evidence>
<reference evidence="3" key="1">
    <citation type="submission" date="2016-11" db="EMBL/GenBank/DDBJ databases">
        <authorList>
            <person name="Varghese N."/>
            <person name="Submissions S."/>
        </authorList>
    </citation>
    <scope>NUCLEOTIDE SEQUENCE [LARGE SCALE GENOMIC DNA]</scope>
    <source>
        <strain evidence="3">GAS401</strain>
    </source>
</reference>
<dbReference type="GO" id="GO:0046503">
    <property type="term" value="P:glycerolipid catabolic process"/>
    <property type="evidence" value="ECO:0007669"/>
    <property type="project" value="TreeGrafter"/>
</dbReference>
<accession>A0A1M7U5T0</accession>
<feature type="domain" description="AB hydrolase-1" evidence="1">
    <location>
        <begin position="32"/>
        <end position="262"/>
    </location>
</feature>
<dbReference type="PRINTS" id="PR00111">
    <property type="entry name" value="ABHYDROLASE"/>
</dbReference>
<dbReference type="GO" id="GO:0004806">
    <property type="term" value="F:triacylglycerol lipase activity"/>
    <property type="evidence" value="ECO:0007669"/>
    <property type="project" value="TreeGrafter"/>
</dbReference>
<dbReference type="InterPro" id="IPR029058">
    <property type="entry name" value="AB_hydrolase_fold"/>
</dbReference>
<dbReference type="PANTHER" id="PTHR43433">
    <property type="entry name" value="HYDROLASE, ALPHA/BETA FOLD FAMILY PROTEIN"/>
    <property type="match status" value="1"/>
</dbReference>
<dbReference type="InterPro" id="IPR050471">
    <property type="entry name" value="AB_hydrolase"/>
</dbReference>
<gene>
    <name evidence="2" type="ORF">SAMN05444170_3664</name>
</gene>
<evidence type="ECO:0000259" key="1">
    <source>
        <dbReference type="Pfam" id="PF00561"/>
    </source>
</evidence>
<dbReference type="InterPro" id="IPR000073">
    <property type="entry name" value="AB_hydrolase_1"/>
</dbReference>